<dbReference type="Gene3D" id="1.10.510.10">
    <property type="entry name" value="Transferase(Phosphotransferase) domain 1"/>
    <property type="match status" value="1"/>
</dbReference>
<keyword evidence="5 10" id="KW-0547">Nucleotide-binding</keyword>
<dbReference type="PANTHER" id="PTHR48012">
    <property type="entry name" value="STERILE20-LIKE KINASE, ISOFORM B-RELATED"/>
    <property type="match status" value="1"/>
</dbReference>
<dbReference type="EMBL" id="SNRW01000095">
    <property type="protein sequence ID" value="KAA6403480.1"/>
    <property type="molecule type" value="Genomic_DNA"/>
</dbReference>
<feature type="compositionally biased region" description="Basic and acidic residues" evidence="12">
    <location>
        <begin position="376"/>
        <end position="408"/>
    </location>
</feature>
<evidence type="ECO:0000256" key="4">
    <source>
        <dbReference type="ARBA" id="ARBA00022679"/>
    </source>
</evidence>
<comment type="caution">
    <text evidence="14">The sequence shown here is derived from an EMBL/GenBank/DDBJ whole genome shotgun (WGS) entry which is preliminary data.</text>
</comment>
<evidence type="ECO:0000259" key="13">
    <source>
        <dbReference type="PROSITE" id="PS50011"/>
    </source>
</evidence>
<accession>A0A5J4X896</accession>
<comment type="catalytic activity">
    <reaction evidence="8">
        <text>L-threonyl-[protein] + ATP = O-phospho-L-threonyl-[protein] + ADP + H(+)</text>
        <dbReference type="Rhea" id="RHEA:46608"/>
        <dbReference type="Rhea" id="RHEA-COMP:11060"/>
        <dbReference type="Rhea" id="RHEA-COMP:11605"/>
        <dbReference type="ChEBI" id="CHEBI:15378"/>
        <dbReference type="ChEBI" id="CHEBI:30013"/>
        <dbReference type="ChEBI" id="CHEBI:30616"/>
        <dbReference type="ChEBI" id="CHEBI:61977"/>
        <dbReference type="ChEBI" id="CHEBI:456216"/>
        <dbReference type="EC" id="2.7.11.1"/>
    </reaction>
</comment>
<evidence type="ECO:0000256" key="10">
    <source>
        <dbReference type="PROSITE-ProRule" id="PRU10141"/>
    </source>
</evidence>
<evidence type="ECO:0000256" key="5">
    <source>
        <dbReference type="ARBA" id="ARBA00022741"/>
    </source>
</evidence>
<sequence>MANLLSTRARENFQLLQPDMYQLMEVVGEGSFGKVWKARNKKTGEVMAIKIIDLEEAEDEIEDIQKEIAVLSQCDSQLITRYYGSFVSGSKLWIVMEFMEGGAITELMKYGDLDENQVAVILRELLRGLDYLHSQGKIHRDIKASNILISGNGDVKISDFGVSGQLTNTMSKKKTFVGTPYWMAPEVIINSPEGYDTKADIWSLGITAIELATGRPPYSDVHPMKVLMLIPKNDPPELEGDQYSKQEKDFVSSCLIKDPNMRPNAKELLKHKFITKAKKTQILAELVQRKRDAIIAKLIREGGSLRTGNSDASKFALKREVANARGEPNISIDNAKVLRGGLSSRDSGRHNYTSSGQKGSGVTVPEWDFEDEDNAESMKKKQAQKEEEDKKKKQKEREEKEKKIKEKEQDEKLKTKKVLYFDENDNLVGEDDEEALDGVDENGNLINDKQNIKDNELRNSHERKLSSLNYNKGNSKSQTPHSDSRYTNNPFIQVASGSAAGKIQTDQLPYTVQDDQQMLDQVVITINSLKSGVQNGIMDKDKDNQNNKIDNNGDQINAALQKIEDGMRELVQLRAGLLSALLTSIAGQLQRDAFNNLLSPVITKAVTLPQGGSSNNQTPTTSQLQQAAIIQHTQISSSPGPQMPLQRGKSMINPPPNQGTK</sequence>
<dbReference type="GO" id="GO:0005524">
    <property type="term" value="F:ATP binding"/>
    <property type="evidence" value="ECO:0007669"/>
    <property type="project" value="UniProtKB-UniRule"/>
</dbReference>
<evidence type="ECO:0000256" key="2">
    <source>
        <dbReference type="ARBA" id="ARBA00012513"/>
    </source>
</evidence>
<evidence type="ECO:0000256" key="3">
    <source>
        <dbReference type="ARBA" id="ARBA00022527"/>
    </source>
</evidence>
<dbReference type="InterPro" id="IPR017441">
    <property type="entry name" value="Protein_kinase_ATP_BS"/>
</dbReference>
<evidence type="ECO:0000256" key="7">
    <source>
        <dbReference type="ARBA" id="ARBA00022840"/>
    </source>
</evidence>
<dbReference type="FunFam" id="1.10.510.10:FF:000499">
    <property type="entry name" value="Serine/threonine-protein kinase KIC1"/>
    <property type="match status" value="1"/>
</dbReference>
<comment type="catalytic activity">
    <reaction evidence="9">
        <text>L-seryl-[protein] + ATP = O-phospho-L-seryl-[protein] + ADP + H(+)</text>
        <dbReference type="Rhea" id="RHEA:17989"/>
        <dbReference type="Rhea" id="RHEA-COMP:9863"/>
        <dbReference type="Rhea" id="RHEA-COMP:11604"/>
        <dbReference type="ChEBI" id="CHEBI:15378"/>
        <dbReference type="ChEBI" id="CHEBI:29999"/>
        <dbReference type="ChEBI" id="CHEBI:30616"/>
        <dbReference type="ChEBI" id="CHEBI:83421"/>
        <dbReference type="ChEBI" id="CHEBI:456216"/>
        <dbReference type="EC" id="2.7.11.1"/>
    </reaction>
</comment>
<dbReference type="PROSITE" id="PS50011">
    <property type="entry name" value="PROTEIN_KINASE_DOM"/>
    <property type="match status" value="1"/>
</dbReference>
<dbReference type="EC" id="2.7.11.1" evidence="2"/>
<dbReference type="InterPro" id="IPR050629">
    <property type="entry name" value="STE20/SPS1-PAK"/>
</dbReference>
<dbReference type="PROSITE" id="PS00107">
    <property type="entry name" value="PROTEIN_KINASE_ATP"/>
    <property type="match status" value="1"/>
</dbReference>
<dbReference type="InterPro" id="IPR011009">
    <property type="entry name" value="Kinase-like_dom_sf"/>
</dbReference>
<evidence type="ECO:0000256" key="1">
    <source>
        <dbReference type="ARBA" id="ARBA00008874"/>
    </source>
</evidence>
<dbReference type="InterPro" id="IPR000719">
    <property type="entry name" value="Prot_kinase_dom"/>
</dbReference>
<keyword evidence="3" id="KW-0723">Serine/threonine-protein kinase</keyword>
<evidence type="ECO:0000256" key="11">
    <source>
        <dbReference type="SAM" id="Coils"/>
    </source>
</evidence>
<feature type="binding site" evidence="10">
    <location>
        <position position="50"/>
    </location>
    <ligand>
        <name>ATP</name>
        <dbReference type="ChEBI" id="CHEBI:30616"/>
    </ligand>
</feature>
<dbReference type="CDD" id="cd06609">
    <property type="entry name" value="STKc_MST3_like"/>
    <property type="match status" value="1"/>
</dbReference>
<comment type="similarity">
    <text evidence="1">Belongs to the protein kinase superfamily. STE Ser/Thr protein kinase family. STE20 subfamily.</text>
</comment>
<feature type="compositionally biased region" description="Basic and acidic residues" evidence="12">
    <location>
        <begin position="450"/>
        <end position="465"/>
    </location>
</feature>
<keyword evidence="4" id="KW-0808">Transferase</keyword>
<dbReference type="Pfam" id="PF00069">
    <property type="entry name" value="Pkinase"/>
    <property type="match status" value="1"/>
</dbReference>
<feature type="region of interest" description="Disordered" evidence="12">
    <location>
        <begin position="635"/>
        <end position="661"/>
    </location>
</feature>
<feature type="compositionally biased region" description="Polar residues" evidence="12">
    <location>
        <begin position="466"/>
        <end position="489"/>
    </location>
</feature>
<name>A0A5J4X896_9EUKA</name>
<feature type="region of interest" description="Disordered" evidence="12">
    <location>
        <begin position="429"/>
        <end position="489"/>
    </location>
</feature>
<dbReference type="AlphaFoldDB" id="A0A5J4X896"/>
<organism evidence="14 15">
    <name type="scientific">Streblomastix strix</name>
    <dbReference type="NCBI Taxonomy" id="222440"/>
    <lineage>
        <taxon>Eukaryota</taxon>
        <taxon>Metamonada</taxon>
        <taxon>Preaxostyla</taxon>
        <taxon>Oxymonadida</taxon>
        <taxon>Streblomastigidae</taxon>
        <taxon>Streblomastix</taxon>
    </lineage>
</organism>
<evidence type="ECO:0000256" key="12">
    <source>
        <dbReference type="SAM" id="MobiDB-lite"/>
    </source>
</evidence>
<proteinExistence type="inferred from homology"/>
<feature type="coiled-coil region" evidence="11">
    <location>
        <begin position="47"/>
        <end position="74"/>
    </location>
</feature>
<evidence type="ECO:0000313" key="14">
    <source>
        <dbReference type="EMBL" id="KAA6403480.1"/>
    </source>
</evidence>
<protein>
    <recommendedName>
        <fullName evidence="2">non-specific serine/threonine protein kinase</fullName>
        <ecNumber evidence="2">2.7.11.1</ecNumber>
    </recommendedName>
</protein>
<dbReference type="OrthoDB" id="248923at2759"/>
<keyword evidence="6 14" id="KW-0418">Kinase</keyword>
<reference evidence="14 15" key="1">
    <citation type="submission" date="2019-03" db="EMBL/GenBank/DDBJ databases">
        <title>Single cell metagenomics reveals metabolic interactions within the superorganism composed of flagellate Streblomastix strix and complex community of Bacteroidetes bacteria on its surface.</title>
        <authorList>
            <person name="Treitli S.C."/>
            <person name="Kolisko M."/>
            <person name="Husnik F."/>
            <person name="Keeling P."/>
            <person name="Hampl V."/>
        </authorList>
    </citation>
    <scope>NUCLEOTIDE SEQUENCE [LARGE SCALE GENOMIC DNA]</scope>
    <source>
        <strain evidence="14">ST1C</strain>
    </source>
</reference>
<dbReference type="SMART" id="SM00220">
    <property type="entry name" value="S_TKc"/>
    <property type="match status" value="1"/>
</dbReference>
<gene>
    <name evidence="14" type="ORF">EZS28_000996</name>
</gene>
<evidence type="ECO:0000313" key="15">
    <source>
        <dbReference type="Proteomes" id="UP000324800"/>
    </source>
</evidence>
<evidence type="ECO:0000256" key="9">
    <source>
        <dbReference type="ARBA" id="ARBA00048679"/>
    </source>
</evidence>
<feature type="domain" description="Protein kinase" evidence="13">
    <location>
        <begin position="21"/>
        <end position="274"/>
    </location>
</feature>
<dbReference type="SUPFAM" id="SSF56112">
    <property type="entry name" value="Protein kinase-like (PK-like)"/>
    <property type="match status" value="1"/>
</dbReference>
<feature type="compositionally biased region" description="Acidic residues" evidence="12">
    <location>
        <begin position="429"/>
        <end position="440"/>
    </location>
</feature>
<evidence type="ECO:0000256" key="6">
    <source>
        <dbReference type="ARBA" id="ARBA00022777"/>
    </source>
</evidence>
<dbReference type="Proteomes" id="UP000324800">
    <property type="component" value="Unassembled WGS sequence"/>
</dbReference>
<keyword evidence="11" id="KW-0175">Coiled coil</keyword>
<keyword evidence="7 10" id="KW-0067">ATP-binding</keyword>
<dbReference type="GO" id="GO:0005737">
    <property type="term" value="C:cytoplasm"/>
    <property type="evidence" value="ECO:0007669"/>
    <property type="project" value="TreeGrafter"/>
</dbReference>
<dbReference type="PANTHER" id="PTHR48012:SF10">
    <property type="entry name" value="FI20177P1"/>
    <property type="match status" value="1"/>
</dbReference>
<dbReference type="GO" id="GO:0004674">
    <property type="term" value="F:protein serine/threonine kinase activity"/>
    <property type="evidence" value="ECO:0007669"/>
    <property type="project" value="UniProtKB-KW"/>
</dbReference>
<feature type="region of interest" description="Disordered" evidence="12">
    <location>
        <begin position="341"/>
        <end position="408"/>
    </location>
</feature>
<evidence type="ECO:0000256" key="8">
    <source>
        <dbReference type="ARBA" id="ARBA00047899"/>
    </source>
</evidence>